<proteinExistence type="predicted"/>
<comment type="caution">
    <text evidence="1">The sequence shown here is derived from an EMBL/GenBank/DDBJ whole genome shotgun (WGS) entry which is preliminary data.</text>
</comment>
<evidence type="ECO:0000313" key="1">
    <source>
        <dbReference type="EMBL" id="KAI8427357.1"/>
    </source>
</evidence>
<reference evidence="1 2" key="1">
    <citation type="journal article" date="2022" name="Genome Biol. Evol.">
        <title>The Spruce Budworm Genome: Reconstructing the Evolutionary History of Antifreeze Proteins.</title>
        <authorList>
            <person name="Beliveau C."/>
            <person name="Gagne P."/>
            <person name="Picq S."/>
            <person name="Vernygora O."/>
            <person name="Keeling C.I."/>
            <person name="Pinkney K."/>
            <person name="Doucet D."/>
            <person name="Wen F."/>
            <person name="Johnston J.S."/>
            <person name="Maaroufi H."/>
            <person name="Boyle B."/>
            <person name="Laroche J."/>
            <person name="Dewar K."/>
            <person name="Juretic N."/>
            <person name="Blackburn G."/>
            <person name="Nisole A."/>
            <person name="Brunet B."/>
            <person name="Brandao M."/>
            <person name="Lumley L."/>
            <person name="Duan J."/>
            <person name="Quan G."/>
            <person name="Lucarotti C.J."/>
            <person name="Roe A.D."/>
            <person name="Sperling F.A.H."/>
            <person name="Levesque R.C."/>
            <person name="Cusson M."/>
        </authorList>
    </citation>
    <scope>NUCLEOTIDE SEQUENCE [LARGE SCALE GENOMIC DNA]</scope>
    <source>
        <strain evidence="1">Glfc:IPQL:Cfum</strain>
    </source>
</reference>
<dbReference type="Proteomes" id="UP001064048">
    <property type="component" value="Chromosome 3"/>
</dbReference>
<gene>
    <name evidence="1" type="ORF">MSG28_001923</name>
</gene>
<name>A0ACC0JTA5_CHOFU</name>
<protein>
    <submittedName>
        <fullName evidence="1">Uncharacterized protein</fullName>
    </submittedName>
</protein>
<sequence>MDHNCNEVLYQMHQRRRDKIYLLSGCGVVAFTILLLAGACAGPAAPRAARSLATVSGDTTGLEVPRDLIAGTGAGMGTMQLVINVHTDSSGNIEIIVKNDILGLLELAIKGEVTSVRVDTRAVSISLEEELI</sequence>
<keyword evidence="2" id="KW-1185">Reference proteome</keyword>
<accession>A0ACC0JTA5</accession>
<organism evidence="1 2">
    <name type="scientific">Choristoneura fumiferana</name>
    <name type="common">Spruce budworm moth</name>
    <name type="synonym">Archips fumiferana</name>
    <dbReference type="NCBI Taxonomy" id="7141"/>
    <lineage>
        <taxon>Eukaryota</taxon>
        <taxon>Metazoa</taxon>
        <taxon>Ecdysozoa</taxon>
        <taxon>Arthropoda</taxon>
        <taxon>Hexapoda</taxon>
        <taxon>Insecta</taxon>
        <taxon>Pterygota</taxon>
        <taxon>Neoptera</taxon>
        <taxon>Endopterygota</taxon>
        <taxon>Lepidoptera</taxon>
        <taxon>Glossata</taxon>
        <taxon>Ditrysia</taxon>
        <taxon>Tortricoidea</taxon>
        <taxon>Tortricidae</taxon>
        <taxon>Tortricinae</taxon>
        <taxon>Choristoneura</taxon>
    </lineage>
</organism>
<dbReference type="EMBL" id="CM046103">
    <property type="protein sequence ID" value="KAI8427357.1"/>
    <property type="molecule type" value="Genomic_DNA"/>
</dbReference>
<evidence type="ECO:0000313" key="2">
    <source>
        <dbReference type="Proteomes" id="UP001064048"/>
    </source>
</evidence>